<name>A0ABQ6VJ81_9BACT</name>
<dbReference type="Proteomes" id="UP000461010">
    <property type="component" value="Unassembled WGS sequence"/>
</dbReference>
<dbReference type="Pfam" id="PF13855">
    <property type="entry name" value="LRR_8"/>
    <property type="match status" value="1"/>
</dbReference>
<keyword evidence="4" id="KW-1185">Reference proteome</keyword>
<evidence type="ECO:0000256" key="1">
    <source>
        <dbReference type="ARBA" id="ARBA00022614"/>
    </source>
</evidence>
<dbReference type="Gene3D" id="3.80.10.10">
    <property type="entry name" value="Ribonuclease Inhibitor"/>
    <property type="match status" value="1"/>
</dbReference>
<evidence type="ECO:0008006" key="5">
    <source>
        <dbReference type="Google" id="ProtNLM"/>
    </source>
</evidence>
<evidence type="ECO:0000313" key="4">
    <source>
        <dbReference type="Proteomes" id="UP000461010"/>
    </source>
</evidence>
<comment type="caution">
    <text evidence="3">The sequence shown here is derived from an EMBL/GenBank/DDBJ whole genome shotgun (WGS) entry which is preliminary data.</text>
</comment>
<dbReference type="EMBL" id="WFKJ01000042">
    <property type="protein sequence ID" value="KAB7888962.1"/>
    <property type="molecule type" value="Genomic_DNA"/>
</dbReference>
<gene>
    <name evidence="3" type="ORF">GBG18_12070</name>
</gene>
<feature type="non-terminal residue" evidence="3">
    <location>
        <position position="144"/>
    </location>
</feature>
<reference evidence="3 4" key="1">
    <citation type="submission" date="2019-10" db="EMBL/GenBank/DDBJ databases">
        <title>Poseidonibacter ostreae sp. nov., isolated from the gut of the Ostrea denselamellosa.</title>
        <authorList>
            <person name="Choi A."/>
        </authorList>
    </citation>
    <scope>NUCLEOTIDE SEQUENCE [LARGE SCALE GENOMIC DNA]</scope>
    <source>
        <strain evidence="3 4">SJOD-M-5</strain>
    </source>
</reference>
<evidence type="ECO:0000313" key="3">
    <source>
        <dbReference type="EMBL" id="KAB7888962.1"/>
    </source>
</evidence>
<keyword evidence="2" id="KW-0677">Repeat</keyword>
<dbReference type="PANTHER" id="PTHR48051">
    <property type="match status" value="1"/>
</dbReference>
<accession>A0ABQ6VJ81</accession>
<dbReference type="SUPFAM" id="SSF52058">
    <property type="entry name" value="L domain-like"/>
    <property type="match status" value="1"/>
</dbReference>
<protein>
    <recommendedName>
        <fullName evidence="5">Leucine-rich repeat domain-containing protein</fullName>
    </recommendedName>
</protein>
<keyword evidence="1" id="KW-0433">Leucine-rich repeat</keyword>
<dbReference type="InterPro" id="IPR032675">
    <property type="entry name" value="LRR_dom_sf"/>
</dbReference>
<evidence type="ECO:0000256" key="2">
    <source>
        <dbReference type="ARBA" id="ARBA00022737"/>
    </source>
</evidence>
<dbReference type="RefSeq" id="WP_193311140.1">
    <property type="nucleotide sequence ID" value="NZ_WFKJ01000042.1"/>
</dbReference>
<dbReference type="InterPro" id="IPR001611">
    <property type="entry name" value="Leu-rich_rpt"/>
</dbReference>
<organism evidence="3 4">
    <name type="scientific">Poseidonibacter ostreae</name>
    <dbReference type="NCBI Taxonomy" id="2654171"/>
    <lineage>
        <taxon>Bacteria</taxon>
        <taxon>Pseudomonadati</taxon>
        <taxon>Campylobacterota</taxon>
        <taxon>Epsilonproteobacteria</taxon>
        <taxon>Campylobacterales</taxon>
        <taxon>Arcobacteraceae</taxon>
        <taxon>Poseidonibacter</taxon>
    </lineage>
</organism>
<dbReference type="PANTHER" id="PTHR48051:SF1">
    <property type="entry name" value="RAS SUPPRESSOR PROTEIN 1"/>
    <property type="match status" value="1"/>
</dbReference>
<sequence>MKSDHLIDNSNDLNWFEDICKWANKYDLDHEEFPRDKTLLENMIQLEICNENIIEIPPQIEHLSKLLVLMTCDNNIKEIPKELFNLKSLCMVSFSNNKISKIPDEIEHVNIFYLDISNNPIEELPLVIYKKKRISTLFLHNTNI</sequence>
<dbReference type="InterPro" id="IPR050216">
    <property type="entry name" value="LRR_domain-containing"/>
</dbReference>
<proteinExistence type="predicted"/>